<comment type="caution">
    <text evidence="6">The sequence shown here is derived from an EMBL/GenBank/DDBJ whole genome shotgun (WGS) entry which is preliminary data.</text>
</comment>
<dbReference type="AlphaFoldDB" id="A0A9D3LVY7"/>
<gene>
    <name evidence="6" type="ORF">ANANG_G00231920</name>
</gene>
<protein>
    <recommendedName>
        <fullName evidence="5">Helicase ATP-binding domain-containing protein</fullName>
    </recommendedName>
</protein>
<feature type="domain" description="Helicase ATP-binding" evidence="5">
    <location>
        <begin position="1"/>
        <end position="241"/>
    </location>
</feature>
<keyword evidence="7" id="KW-1185">Reference proteome</keyword>
<evidence type="ECO:0000313" key="7">
    <source>
        <dbReference type="Proteomes" id="UP001044222"/>
    </source>
</evidence>
<evidence type="ECO:0000256" key="3">
    <source>
        <dbReference type="ARBA" id="ARBA00022840"/>
    </source>
</evidence>
<dbReference type="GO" id="GO:0006289">
    <property type="term" value="P:nucleotide-excision repair"/>
    <property type="evidence" value="ECO:0007669"/>
    <property type="project" value="TreeGrafter"/>
</dbReference>
<evidence type="ECO:0000259" key="5">
    <source>
        <dbReference type="PROSITE" id="PS51193"/>
    </source>
</evidence>
<dbReference type="GO" id="GO:0003677">
    <property type="term" value="F:DNA binding"/>
    <property type="evidence" value="ECO:0007669"/>
    <property type="project" value="InterPro"/>
</dbReference>
<feature type="compositionally biased region" description="Basic and acidic residues" evidence="4">
    <location>
        <begin position="21"/>
        <end position="30"/>
    </location>
</feature>
<dbReference type="PANTHER" id="PTHR11472">
    <property type="entry name" value="DNA REPAIR DEAD HELICASE RAD3/XP-D SUBFAMILY MEMBER"/>
    <property type="match status" value="1"/>
</dbReference>
<dbReference type="Gene3D" id="3.40.50.300">
    <property type="entry name" value="P-loop containing nucleotide triphosphate hydrolases"/>
    <property type="match status" value="1"/>
</dbReference>
<dbReference type="PROSITE" id="PS51193">
    <property type="entry name" value="HELICASE_ATP_BIND_2"/>
    <property type="match status" value="1"/>
</dbReference>
<dbReference type="SMART" id="SM00488">
    <property type="entry name" value="DEXDc2"/>
    <property type="match status" value="1"/>
</dbReference>
<dbReference type="GO" id="GO:0016818">
    <property type="term" value="F:hydrolase activity, acting on acid anhydrides, in phosphorus-containing anhydrides"/>
    <property type="evidence" value="ECO:0007669"/>
    <property type="project" value="InterPro"/>
</dbReference>
<dbReference type="InterPro" id="IPR014013">
    <property type="entry name" value="Helic_SF1/SF2_ATP-bd_DinG/Rad3"/>
</dbReference>
<evidence type="ECO:0000256" key="4">
    <source>
        <dbReference type="SAM" id="MobiDB-lite"/>
    </source>
</evidence>
<sequence length="393" mass="43834">MSKSPAACSLCPCAACPAGRKAPEKGKDQETEGGATKKKKSVPKIFFGTRTHKQITQVARELKRTLYSGAPMTILSSRDHTCVNPEVTARPNRNEHCKELLDAKSGQTCRFYHSVHKMQDQNTLQWVHGLHQAWDIEELVRLGGRLRACAYYAARELMQDASIVFCPYNYLLDPLIRESMEINLKGQVVVLDEAHNIEDCARESASYTVEEGQLLAARDDIDAMVTYNVRPAHHQPLRAFCCSLLNWVQDSCSALQEREYESSCKVWTGTEVLGIFHGLGITPATFPMLQKHLAAVLEKEERVGVVNGREDTVQVPTISSPTQAVLKSLFMVLEFLFRNNCKFAEDYRVALQQTYAWTTQPDLPDAHGFFARPSAVAAATAPRPWCTRSASGA</sequence>
<dbReference type="GO" id="GO:0005524">
    <property type="term" value="F:ATP binding"/>
    <property type="evidence" value="ECO:0007669"/>
    <property type="project" value="UniProtKB-KW"/>
</dbReference>
<keyword evidence="3" id="KW-0067">ATP-binding</keyword>
<dbReference type="GO" id="GO:0005634">
    <property type="term" value="C:nucleus"/>
    <property type="evidence" value="ECO:0007669"/>
    <property type="project" value="TreeGrafter"/>
</dbReference>
<reference evidence="6" key="1">
    <citation type="submission" date="2021-01" db="EMBL/GenBank/DDBJ databases">
        <title>A chromosome-scale assembly of European eel, Anguilla anguilla.</title>
        <authorList>
            <person name="Henkel C."/>
            <person name="Jong-Raadsen S.A."/>
            <person name="Dufour S."/>
            <person name="Weltzien F.-A."/>
            <person name="Palstra A.P."/>
            <person name="Pelster B."/>
            <person name="Spaink H.P."/>
            <person name="Van Den Thillart G.E."/>
            <person name="Jansen H."/>
            <person name="Zahm M."/>
            <person name="Klopp C."/>
            <person name="Cedric C."/>
            <person name="Louis A."/>
            <person name="Berthelot C."/>
            <person name="Parey E."/>
            <person name="Roest Crollius H."/>
            <person name="Montfort J."/>
            <person name="Robinson-Rechavi M."/>
            <person name="Bucao C."/>
            <person name="Bouchez O."/>
            <person name="Gislard M."/>
            <person name="Lluch J."/>
            <person name="Milhes M."/>
            <person name="Lampietro C."/>
            <person name="Lopez Roques C."/>
            <person name="Donnadieu C."/>
            <person name="Braasch I."/>
            <person name="Desvignes T."/>
            <person name="Postlethwait J."/>
            <person name="Bobe J."/>
            <person name="Guiguen Y."/>
            <person name="Dirks R."/>
        </authorList>
    </citation>
    <scope>NUCLEOTIDE SEQUENCE</scope>
    <source>
        <strain evidence="6">Tag_6206</strain>
        <tissue evidence="6">Liver</tissue>
    </source>
</reference>
<organism evidence="6 7">
    <name type="scientific">Anguilla anguilla</name>
    <name type="common">European freshwater eel</name>
    <name type="synonym">Muraena anguilla</name>
    <dbReference type="NCBI Taxonomy" id="7936"/>
    <lineage>
        <taxon>Eukaryota</taxon>
        <taxon>Metazoa</taxon>
        <taxon>Chordata</taxon>
        <taxon>Craniata</taxon>
        <taxon>Vertebrata</taxon>
        <taxon>Euteleostomi</taxon>
        <taxon>Actinopterygii</taxon>
        <taxon>Neopterygii</taxon>
        <taxon>Teleostei</taxon>
        <taxon>Anguilliformes</taxon>
        <taxon>Anguillidae</taxon>
        <taxon>Anguilla</taxon>
    </lineage>
</organism>
<keyword evidence="1" id="KW-0547">Nucleotide-binding</keyword>
<name>A0A9D3LVY7_ANGAN</name>
<dbReference type="GO" id="GO:1990918">
    <property type="term" value="P:double-strand break repair involved in meiotic recombination"/>
    <property type="evidence" value="ECO:0007669"/>
    <property type="project" value="TreeGrafter"/>
</dbReference>
<feature type="region of interest" description="Disordered" evidence="4">
    <location>
        <begin position="18"/>
        <end position="39"/>
    </location>
</feature>
<dbReference type="InterPro" id="IPR027417">
    <property type="entry name" value="P-loop_NTPase"/>
</dbReference>
<evidence type="ECO:0000313" key="6">
    <source>
        <dbReference type="EMBL" id="KAG5836754.1"/>
    </source>
</evidence>
<dbReference type="PANTHER" id="PTHR11472:SF47">
    <property type="entry name" value="FANCONI ANEMIA GROUP J PROTEIN"/>
    <property type="match status" value="1"/>
</dbReference>
<dbReference type="Pfam" id="PF06733">
    <property type="entry name" value="DEAD_2"/>
    <property type="match status" value="1"/>
</dbReference>
<dbReference type="GO" id="GO:0003678">
    <property type="term" value="F:DNA helicase activity"/>
    <property type="evidence" value="ECO:0007669"/>
    <property type="project" value="InterPro"/>
</dbReference>
<dbReference type="EMBL" id="JAFIRN010000013">
    <property type="protein sequence ID" value="KAG5836754.1"/>
    <property type="molecule type" value="Genomic_DNA"/>
</dbReference>
<dbReference type="Proteomes" id="UP001044222">
    <property type="component" value="Chromosome 13"/>
</dbReference>
<dbReference type="FunFam" id="3.40.50.300:FF:000977">
    <property type="entry name" value="BRCA1 interacting protein C-terminal helicase 1"/>
    <property type="match status" value="1"/>
</dbReference>
<dbReference type="InterPro" id="IPR010614">
    <property type="entry name" value="RAD3-like_helicase_DEAD"/>
</dbReference>
<accession>A0A9D3LVY7</accession>
<evidence type="ECO:0000256" key="1">
    <source>
        <dbReference type="ARBA" id="ARBA00022741"/>
    </source>
</evidence>
<dbReference type="InterPro" id="IPR045028">
    <property type="entry name" value="DinG/Rad3-like"/>
</dbReference>
<dbReference type="InterPro" id="IPR006554">
    <property type="entry name" value="Helicase-like_DEXD_c2"/>
</dbReference>
<evidence type="ECO:0000256" key="2">
    <source>
        <dbReference type="ARBA" id="ARBA00022801"/>
    </source>
</evidence>
<proteinExistence type="predicted"/>
<keyword evidence="2" id="KW-0378">Hydrolase</keyword>